<organism evidence="1 2">
    <name type="scientific">Saccharothrix syringae</name>
    <name type="common">Nocardiopsis syringae</name>
    <dbReference type="NCBI Taxonomy" id="103733"/>
    <lineage>
        <taxon>Bacteria</taxon>
        <taxon>Bacillati</taxon>
        <taxon>Actinomycetota</taxon>
        <taxon>Actinomycetes</taxon>
        <taxon>Pseudonocardiales</taxon>
        <taxon>Pseudonocardiaceae</taxon>
        <taxon>Saccharothrix</taxon>
    </lineage>
</organism>
<dbReference type="SUPFAM" id="SSF53383">
    <property type="entry name" value="PLP-dependent transferases"/>
    <property type="match status" value="1"/>
</dbReference>
<dbReference type="OrthoDB" id="9808002at2"/>
<dbReference type="InterPro" id="IPR015424">
    <property type="entry name" value="PyrdxlP-dep_Trfase"/>
</dbReference>
<evidence type="ECO:0000313" key="2">
    <source>
        <dbReference type="Proteomes" id="UP000325787"/>
    </source>
</evidence>
<dbReference type="InterPro" id="IPR015421">
    <property type="entry name" value="PyrdxlP-dep_Trfase_major"/>
</dbReference>
<accession>A0A5Q0H4F0</accession>
<dbReference type="EMBL" id="CP034550">
    <property type="protein sequence ID" value="QFZ20794.1"/>
    <property type="molecule type" value="Genomic_DNA"/>
</dbReference>
<protein>
    <recommendedName>
        <fullName evidence="3">Aminotransferase class V-fold PLP-dependent enzyme</fullName>
    </recommendedName>
</protein>
<dbReference type="RefSeq" id="WP_033428845.1">
    <property type="nucleotide sequence ID" value="NZ_CP034550.1"/>
</dbReference>
<dbReference type="Proteomes" id="UP000325787">
    <property type="component" value="Chromosome"/>
</dbReference>
<sequence>MVRVPRSDRGPSLVALVDRGPRVELLDVDRRGVLDPDALAARLRRDRPAPLHLTAALSHRAVLQPVAECSALCAGREVPVVLDVARALGRFPLPPGAAACCGPRGVGFLAVAEPWQGGSSAWAPALPGHAWPGEPGPVRRLGSREAFVAGRVGRAAREVLGGVPGWSRCDSVDAPGAVLSLRPASDAVDVAAVRAGLLRRGVVCPVAGPERAPHRVTRPLLRFSPHVDTTAEVLDRLARVLAEATSTSR</sequence>
<dbReference type="AlphaFoldDB" id="A0A5Q0H4F0"/>
<dbReference type="Gene3D" id="3.40.640.10">
    <property type="entry name" value="Type I PLP-dependent aspartate aminotransferase-like (Major domain)"/>
    <property type="match status" value="1"/>
</dbReference>
<name>A0A5Q0H4F0_SACSY</name>
<keyword evidence="2" id="KW-1185">Reference proteome</keyword>
<proteinExistence type="predicted"/>
<dbReference type="KEGG" id="ssyi:EKG83_28410"/>
<reference evidence="2" key="1">
    <citation type="journal article" date="2021" name="Curr. Microbiol.">
        <title>Complete genome of nocamycin-producing strain Saccharothrix syringae NRRL B-16468 reveals the biosynthetic potential for secondary metabolites.</title>
        <authorList>
            <person name="Mo X."/>
            <person name="Yang S."/>
        </authorList>
    </citation>
    <scope>NUCLEOTIDE SEQUENCE [LARGE SCALE GENOMIC DNA]</scope>
    <source>
        <strain evidence="2">ATCC 51364 / DSM 43886 / JCM 6844 / KCTC 9398 / NBRC 14523 / NRRL B-16468 / INA 2240</strain>
    </source>
</reference>
<gene>
    <name evidence="1" type="ORF">EKG83_28410</name>
</gene>
<evidence type="ECO:0000313" key="1">
    <source>
        <dbReference type="EMBL" id="QFZ20794.1"/>
    </source>
</evidence>
<evidence type="ECO:0008006" key="3">
    <source>
        <dbReference type="Google" id="ProtNLM"/>
    </source>
</evidence>